<feature type="compositionally biased region" description="Polar residues" evidence="1">
    <location>
        <begin position="65"/>
        <end position="75"/>
    </location>
</feature>
<evidence type="ECO:0000313" key="2">
    <source>
        <dbReference type="EMBL" id="MED6215811.1"/>
    </source>
</evidence>
<evidence type="ECO:0000256" key="1">
    <source>
        <dbReference type="SAM" id="MobiDB-lite"/>
    </source>
</evidence>
<feature type="region of interest" description="Disordered" evidence="1">
    <location>
        <begin position="1"/>
        <end position="24"/>
    </location>
</feature>
<dbReference type="Proteomes" id="UP001341840">
    <property type="component" value="Unassembled WGS sequence"/>
</dbReference>
<accession>A0ABU6Z1F7</accession>
<gene>
    <name evidence="2" type="ORF">PIB30_001428</name>
</gene>
<proteinExistence type="predicted"/>
<keyword evidence="3" id="KW-1185">Reference proteome</keyword>
<protein>
    <submittedName>
        <fullName evidence="2">Uncharacterized protein</fullName>
    </submittedName>
</protein>
<name>A0ABU6Z1F7_9FABA</name>
<evidence type="ECO:0000313" key="3">
    <source>
        <dbReference type="Proteomes" id="UP001341840"/>
    </source>
</evidence>
<comment type="caution">
    <text evidence="2">The sequence shown here is derived from an EMBL/GenBank/DDBJ whole genome shotgun (WGS) entry which is preliminary data.</text>
</comment>
<dbReference type="EMBL" id="JASCZI010271863">
    <property type="protein sequence ID" value="MED6215811.1"/>
    <property type="molecule type" value="Genomic_DNA"/>
</dbReference>
<feature type="region of interest" description="Disordered" evidence="1">
    <location>
        <begin position="58"/>
        <end position="91"/>
    </location>
</feature>
<reference evidence="2 3" key="1">
    <citation type="journal article" date="2023" name="Plants (Basel)">
        <title>Bridging the Gap: Combining Genomics and Transcriptomics Approaches to Understand Stylosanthes scabra, an Orphan Legume from the Brazilian Caatinga.</title>
        <authorList>
            <person name="Ferreira-Neto J.R.C."/>
            <person name="da Silva M.D."/>
            <person name="Binneck E."/>
            <person name="de Melo N.F."/>
            <person name="da Silva R.H."/>
            <person name="de Melo A.L.T.M."/>
            <person name="Pandolfi V."/>
            <person name="Bustamante F.O."/>
            <person name="Brasileiro-Vidal A.C."/>
            <person name="Benko-Iseppon A.M."/>
        </authorList>
    </citation>
    <scope>NUCLEOTIDE SEQUENCE [LARGE SCALE GENOMIC DNA]</scope>
    <source>
        <tissue evidence="2">Leaves</tissue>
    </source>
</reference>
<organism evidence="2 3">
    <name type="scientific">Stylosanthes scabra</name>
    <dbReference type="NCBI Taxonomy" id="79078"/>
    <lineage>
        <taxon>Eukaryota</taxon>
        <taxon>Viridiplantae</taxon>
        <taxon>Streptophyta</taxon>
        <taxon>Embryophyta</taxon>
        <taxon>Tracheophyta</taxon>
        <taxon>Spermatophyta</taxon>
        <taxon>Magnoliopsida</taxon>
        <taxon>eudicotyledons</taxon>
        <taxon>Gunneridae</taxon>
        <taxon>Pentapetalae</taxon>
        <taxon>rosids</taxon>
        <taxon>fabids</taxon>
        <taxon>Fabales</taxon>
        <taxon>Fabaceae</taxon>
        <taxon>Papilionoideae</taxon>
        <taxon>50 kb inversion clade</taxon>
        <taxon>dalbergioids sensu lato</taxon>
        <taxon>Dalbergieae</taxon>
        <taxon>Pterocarpus clade</taxon>
        <taxon>Stylosanthes</taxon>
    </lineage>
</organism>
<sequence>MERWGATEMASGSDPHSGSVPDVSRCYPGGAEISHPAQHGVGSCWNVVSETGTALPCPTAAADNSPENPAYTLQQDPHPCGDQDGMPHPAA</sequence>